<dbReference type="GeneID" id="80877511"/>
<evidence type="ECO:0000259" key="4">
    <source>
        <dbReference type="PROSITE" id="PS50102"/>
    </source>
</evidence>
<dbReference type="GO" id="GO:0003729">
    <property type="term" value="F:mRNA binding"/>
    <property type="evidence" value="ECO:0007669"/>
    <property type="project" value="InterPro"/>
</dbReference>
<dbReference type="Proteomes" id="UP001212411">
    <property type="component" value="Chromosome 2"/>
</dbReference>
<dbReference type="InterPro" id="IPR000504">
    <property type="entry name" value="RRM_dom"/>
</dbReference>
<evidence type="ECO:0000256" key="2">
    <source>
        <dbReference type="ARBA" id="ARBA00022884"/>
    </source>
</evidence>
<dbReference type="SUPFAM" id="SSF54928">
    <property type="entry name" value="RNA-binding domain, RBD"/>
    <property type="match status" value="2"/>
</dbReference>
<dbReference type="PANTHER" id="PTHR47640">
    <property type="entry name" value="TRNA SELENOCYSTEINE 1-ASSOCIATED PROTEIN 1-RELATED-RELATED"/>
    <property type="match status" value="1"/>
</dbReference>
<dbReference type="Gene3D" id="3.30.70.330">
    <property type="match status" value="3"/>
</dbReference>
<dbReference type="CDD" id="cd00590">
    <property type="entry name" value="RRM_SF"/>
    <property type="match status" value="1"/>
</dbReference>
<dbReference type="KEGG" id="som:SOMG_04035"/>
<evidence type="ECO:0000256" key="1">
    <source>
        <dbReference type="ARBA" id="ARBA00022737"/>
    </source>
</evidence>
<proteinExistence type="predicted"/>
<dbReference type="PANTHER" id="PTHR47640:SF10">
    <property type="entry name" value="TRNA SELENOCYSTEINE 1-ASSOCIATED PROTEIN 1-RELATED"/>
    <property type="match status" value="1"/>
</dbReference>
<sequence>MSNFLWLNNLEDWMDEEQVKLLFNNTPVSVTYYQDSESRALLRTCKVEFSSPEAAADALTTLSGQKTISGSPILLDVLADWEKPTYYMLFITNIDPEVAENEVKQLFQTYGCVSARVLRCMDSSSTSLAFVWLNTLEEAERAHVEMQGALCIKRPILVHSIRSDQNTYLNSPGYYGSPQPLNQFTDQNNTSIFVSGLSPQINSESLRSYFEHLGEVLHTQVYSGFAKITFVQRHSAERALNEMNNFPILGQRIQLSWSRPPSMSLLPAVQSTYWPALHAPVYPSWGSIPTHNFSPFTYVNRYAAKTLNQTTHLPLLPPGLKNGTDYPYLPIPPTILNEKYLADKEAVDTRLEAESSPLIPVHYS</sequence>
<accession>A0AAE9WDT9</accession>
<gene>
    <name evidence="5" type="primary">usp109</name>
    <name evidence="5" type="ORF">SOMG_04035</name>
</gene>
<evidence type="ECO:0000256" key="3">
    <source>
        <dbReference type="PROSITE-ProRule" id="PRU00176"/>
    </source>
</evidence>
<dbReference type="InterPro" id="IPR012677">
    <property type="entry name" value="Nucleotide-bd_a/b_plait_sf"/>
</dbReference>
<feature type="domain" description="RRM" evidence="4">
    <location>
        <begin position="87"/>
        <end position="163"/>
    </location>
</feature>
<evidence type="ECO:0000313" key="5">
    <source>
        <dbReference type="EMBL" id="WBW74587.1"/>
    </source>
</evidence>
<keyword evidence="2 3" id="KW-0694">RNA-binding</keyword>
<dbReference type="GO" id="GO:0005829">
    <property type="term" value="C:cytosol"/>
    <property type="evidence" value="ECO:0007669"/>
    <property type="project" value="TreeGrafter"/>
</dbReference>
<dbReference type="SMART" id="SM00360">
    <property type="entry name" value="RRM"/>
    <property type="match status" value="3"/>
</dbReference>
<protein>
    <submittedName>
        <fullName evidence="5">U1 snRNP-associated protein Usp109</fullName>
    </submittedName>
</protein>
<reference evidence="5 6" key="1">
    <citation type="journal article" date="2023" name="G3 (Bethesda)">
        <title>A high-quality reference genome for the fission yeast Schizosaccharomyces osmophilus.</title>
        <authorList>
            <person name="Jia G.S."/>
            <person name="Zhang W.C."/>
            <person name="Liang Y."/>
            <person name="Liu X.H."/>
            <person name="Rhind N."/>
            <person name="Pidoux A."/>
            <person name="Brysch-Herzberg M."/>
            <person name="Du L.L."/>
        </authorList>
    </citation>
    <scope>NUCLEOTIDE SEQUENCE [LARGE SCALE GENOMIC DNA]</scope>
    <source>
        <strain evidence="5 6">CBS 15793</strain>
    </source>
</reference>
<feature type="domain" description="RRM" evidence="4">
    <location>
        <begin position="190"/>
        <end position="260"/>
    </location>
</feature>
<name>A0AAE9WDT9_9SCHI</name>
<dbReference type="EMBL" id="CP115612">
    <property type="protein sequence ID" value="WBW74587.1"/>
    <property type="molecule type" value="Genomic_DNA"/>
</dbReference>
<dbReference type="PROSITE" id="PS50102">
    <property type="entry name" value="RRM"/>
    <property type="match status" value="2"/>
</dbReference>
<keyword evidence="6" id="KW-1185">Reference proteome</keyword>
<dbReference type="GO" id="GO:0006376">
    <property type="term" value="P:mRNA splice site recognition"/>
    <property type="evidence" value="ECO:0007669"/>
    <property type="project" value="TreeGrafter"/>
</dbReference>
<dbReference type="InterPro" id="IPR050825">
    <property type="entry name" value="RBM42_RBP45_47-like"/>
</dbReference>
<organism evidence="5 6">
    <name type="scientific">Schizosaccharomyces osmophilus</name>
    <dbReference type="NCBI Taxonomy" id="2545709"/>
    <lineage>
        <taxon>Eukaryota</taxon>
        <taxon>Fungi</taxon>
        <taxon>Dikarya</taxon>
        <taxon>Ascomycota</taxon>
        <taxon>Taphrinomycotina</taxon>
        <taxon>Schizosaccharomycetes</taxon>
        <taxon>Schizosaccharomycetales</taxon>
        <taxon>Schizosaccharomycetaceae</taxon>
        <taxon>Schizosaccharomyces</taxon>
    </lineage>
</organism>
<dbReference type="Pfam" id="PF00076">
    <property type="entry name" value="RRM_1"/>
    <property type="match status" value="3"/>
</dbReference>
<dbReference type="InterPro" id="IPR035979">
    <property type="entry name" value="RBD_domain_sf"/>
</dbReference>
<keyword evidence="1" id="KW-0677">Repeat</keyword>
<evidence type="ECO:0000313" key="6">
    <source>
        <dbReference type="Proteomes" id="UP001212411"/>
    </source>
</evidence>
<dbReference type="AlphaFoldDB" id="A0AAE9WDT9"/>
<dbReference type="RefSeq" id="XP_056038830.1">
    <property type="nucleotide sequence ID" value="XM_056182822.1"/>
</dbReference>